<keyword evidence="1" id="KW-0812">Transmembrane</keyword>
<evidence type="ECO:0000256" key="1">
    <source>
        <dbReference type="SAM" id="Phobius"/>
    </source>
</evidence>
<sequence length="159" mass="17719">MSYSRGFIILRLVMFISFLSGFVLKINGSYDHARDIKIHSDRKRILAGSKSEEWPPTGKEYVLCGIHKLPENGPFSSPMCDKGYVISEIKFADYGQPTGSCETFKRGKCGAPATLQIVKKNCIGKEECWLPVTDDMFGPTHCKGPISFAFLGTCKKKKI</sequence>
<dbReference type="InterPro" id="IPR043159">
    <property type="entry name" value="Lectin_gal-bd_sf"/>
</dbReference>
<dbReference type="Pfam" id="PF02140">
    <property type="entry name" value="SUEL_Lectin"/>
    <property type="match status" value="1"/>
</dbReference>
<dbReference type="Gramene" id="ESQ45184">
    <property type="protein sequence ID" value="ESQ45184"/>
    <property type="gene ID" value="EUTSA_v10011095mg"/>
</dbReference>
<dbReference type="eggNOG" id="KOG0496">
    <property type="taxonomic scope" value="Eukaryota"/>
</dbReference>
<evidence type="ECO:0000313" key="4">
    <source>
        <dbReference type="Proteomes" id="UP000030689"/>
    </source>
</evidence>
<keyword evidence="1" id="KW-1133">Transmembrane helix</keyword>
<dbReference type="EMBL" id="KI517435">
    <property type="protein sequence ID" value="ESQ45184.1"/>
    <property type="molecule type" value="Genomic_DNA"/>
</dbReference>
<keyword evidence="1" id="KW-0472">Membrane</keyword>
<name>V4LN57_EUTSA</name>
<gene>
    <name evidence="3" type="ORF">EUTSA_v10011095mg</name>
</gene>
<dbReference type="Proteomes" id="UP000030689">
    <property type="component" value="Unassembled WGS sequence"/>
</dbReference>
<reference evidence="3 4" key="1">
    <citation type="journal article" date="2013" name="Front. Plant Sci.">
        <title>The Reference Genome of the Halophytic Plant Eutrema salsugineum.</title>
        <authorList>
            <person name="Yang R."/>
            <person name="Jarvis D.E."/>
            <person name="Chen H."/>
            <person name="Beilstein M.A."/>
            <person name="Grimwood J."/>
            <person name="Jenkins J."/>
            <person name="Shu S."/>
            <person name="Prochnik S."/>
            <person name="Xin M."/>
            <person name="Ma C."/>
            <person name="Schmutz J."/>
            <person name="Wing R.A."/>
            <person name="Mitchell-Olds T."/>
            <person name="Schumaker K.S."/>
            <person name="Wang X."/>
        </authorList>
    </citation>
    <scope>NUCLEOTIDE SEQUENCE [LARGE SCALE GENOMIC DNA]</scope>
</reference>
<evidence type="ECO:0000313" key="3">
    <source>
        <dbReference type="EMBL" id="ESQ45184.1"/>
    </source>
</evidence>
<dbReference type="Gene3D" id="2.60.120.740">
    <property type="match status" value="1"/>
</dbReference>
<dbReference type="AlphaFoldDB" id="V4LN57"/>
<dbReference type="PROSITE" id="PS50228">
    <property type="entry name" value="SUEL_LECTIN"/>
    <property type="match status" value="1"/>
</dbReference>
<feature type="transmembrane region" description="Helical" evidence="1">
    <location>
        <begin position="6"/>
        <end position="24"/>
    </location>
</feature>
<evidence type="ECO:0000259" key="2">
    <source>
        <dbReference type="PROSITE" id="PS50228"/>
    </source>
</evidence>
<feature type="domain" description="SUEL-type lectin" evidence="2">
    <location>
        <begin position="80"/>
        <end position="144"/>
    </location>
</feature>
<dbReference type="OrthoDB" id="1023489at2759"/>
<dbReference type="KEGG" id="eus:EUTSA_v10011095mg"/>
<proteinExistence type="predicted"/>
<accession>V4LN57</accession>
<dbReference type="OMA" id="CRIYITD"/>
<keyword evidence="4" id="KW-1185">Reference proteome</keyword>
<dbReference type="InterPro" id="IPR000922">
    <property type="entry name" value="Lectin_gal-bd_dom"/>
</dbReference>
<dbReference type="CDD" id="cd22842">
    <property type="entry name" value="Gal_Rha_Lectin_BGal"/>
    <property type="match status" value="1"/>
</dbReference>
<dbReference type="GO" id="GO:0030246">
    <property type="term" value="F:carbohydrate binding"/>
    <property type="evidence" value="ECO:0007669"/>
    <property type="project" value="InterPro"/>
</dbReference>
<organism evidence="3 4">
    <name type="scientific">Eutrema salsugineum</name>
    <name type="common">Saltwater cress</name>
    <name type="synonym">Sisymbrium salsugineum</name>
    <dbReference type="NCBI Taxonomy" id="72664"/>
    <lineage>
        <taxon>Eukaryota</taxon>
        <taxon>Viridiplantae</taxon>
        <taxon>Streptophyta</taxon>
        <taxon>Embryophyta</taxon>
        <taxon>Tracheophyta</taxon>
        <taxon>Spermatophyta</taxon>
        <taxon>Magnoliopsida</taxon>
        <taxon>eudicotyledons</taxon>
        <taxon>Gunneridae</taxon>
        <taxon>Pentapetalae</taxon>
        <taxon>rosids</taxon>
        <taxon>malvids</taxon>
        <taxon>Brassicales</taxon>
        <taxon>Brassicaceae</taxon>
        <taxon>Eutremeae</taxon>
        <taxon>Eutrema</taxon>
    </lineage>
</organism>
<protein>
    <recommendedName>
        <fullName evidence="2">SUEL-type lectin domain-containing protein</fullName>
    </recommendedName>
</protein>